<dbReference type="GO" id="GO:0005525">
    <property type="term" value="F:GTP binding"/>
    <property type="evidence" value="ECO:0007669"/>
    <property type="project" value="UniProtKB-KW"/>
</dbReference>
<feature type="region of interest" description="Disordered" evidence="9">
    <location>
        <begin position="1"/>
        <end position="35"/>
    </location>
</feature>
<evidence type="ECO:0000256" key="1">
    <source>
        <dbReference type="ARBA" id="ARBA00005104"/>
    </source>
</evidence>
<name>A0A1R1PLR7_ZANCU</name>
<dbReference type="InterPro" id="IPR032677">
    <property type="entry name" value="GTP_cyclohydro_II"/>
</dbReference>
<evidence type="ECO:0000256" key="7">
    <source>
        <dbReference type="ARBA" id="ARBA00023134"/>
    </source>
</evidence>
<accession>A0A1R1PLR7</accession>
<reference evidence="12" key="1">
    <citation type="submission" date="2017-01" db="EMBL/GenBank/DDBJ databases">
        <authorList>
            <person name="Wang Y."/>
            <person name="White M."/>
            <person name="Kvist S."/>
            <person name="Moncalvo J.-M."/>
        </authorList>
    </citation>
    <scope>NUCLEOTIDE SEQUENCE [LARGE SCALE GENOMIC DNA]</scope>
    <source>
        <strain evidence="12">COL-18-3</strain>
    </source>
</reference>
<dbReference type="Pfam" id="PF00925">
    <property type="entry name" value="GTP_cyclohydro2"/>
    <property type="match status" value="1"/>
</dbReference>
<evidence type="ECO:0000256" key="2">
    <source>
        <dbReference type="ARBA" id="ARBA00008131"/>
    </source>
</evidence>
<dbReference type="InterPro" id="IPR000926">
    <property type="entry name" value="RibA"/>
</dbReference>
<feature type="region of interest" description="Disordered" evidence="9">
    <location>
        <begin position="123"/>
        <end position="144"/>
    </location>
</feature>
<dbReference type="Proteomes" id="UP000188320">
    <property type="component" value="Unassembled WGS sequence"/>
</dbReference>
<evidence type="ECO:0000259" key="10">
    <source>
        <dbReference type="Pfam" id="PF00925"/>
    </source>
</evidence>
<evidence type="ECO:0000256" key="3">
    <source>
        <dbReference type="ARBA" id="ARBA00012762"/>
    </source>
</evidence>
<proteinExistence type="inferred from homology"/>
<comment type="pathway">
    <text evidence="1">Cofactor biosynthesis; riboflavin biosynthesis.</text>
</comment>
<sequence>MSNRNGIDTRRDSSDFDTNSTRTGSHDDLRKNDSSTVGIAGNERVISTLLESVQLNTADKRVSESKKAAHPKRVTVECQVRARIPYPGGQFYLHLYKNDFDNKEHLAIVFGNTIKSKSLERVREGETEMDRKVRGASVDDGSSHLNNENQKALIPLVRIHSECYTGETVSSTRCDCGYQLAESMRLMSNLNNGVVVYLRQEGRNIGLGEKLKAYNLQDMGHDTVNANLLLNHPADGRTYEVARAILFDLDCLEMNLLTNNPDKIKQLTEGDCDDTKERLTVVERIPMIPSWWLDGDTAHHMETFQGLSKPTSSRKNSFDEPRDSFQQIEQKEATSLDDATDRLRRKSFVASYTQLSSMGDSAPSNPATINPVPFMSGFSDPLQFSSHQRHVRPFGPSMAEADKYLYTKALKMGHMLNIEQK</sequence>
<dbReference type="NCBIfam" id="NF001591">
    <property type="entry name" value="PRK00393.1"/>
    <property type="match status" value="1"/>
</dbReference>
<organism evidence="11 12">
    <name type="scientific">Zancudomyces culisetae</name>
    <name type="common">Gut fungus</name>
    <name type="synonym">Smittium culisetae</name>
    <dbReference type="NCBI Taxonomy" id="1213189"/>
    <lineage>
        <taxon>Eukaryota</taxon>
        <taxon>Fungi</taxon>
        <taxon>Fungi incertae sedis</taxon>
        <taxon>Zoopagomycota</taxon>
        <taxon>Kickxellomycotina</taxon>
        <taxon>Harpellomycetes</taxon>
        <taxon>Harpellales</taxon>
        <taxon>Legeriomycetaceae</taxon>
        <taxon>Zancudomyces</taxon>
    </lineage>
</organism>
<keyword evidence="7" id="KW-0342">GTP-binding</keyword>
<dbReference type="PANTHER" id="PTHR21327">
    <property type="entry name" value="GTP CYCLOHYDROLASE II-RELATED"/>
    <property type="match status" value="1"/>
</dbReference>
<keyword evidence="12" id="KW-1185">Reference proteome</keyword>
<dbReference type="OrthoDB" id="5569761at2759"/>
<evidence type="ECO:0000313" key="11">
    <source>
        <dbReference type="EMBL" id="OMH81904.1"/>
    </source>
</evidence>
<dbReference type="InterPro" id="IPR036144">
    <property type="entry name" value="RibA-like_sf"/>
</dbReference>
<evidence type="ECO:0000256" key="4">
    <source>
        <dbReference type="ARBA" id="ARBA00022619"/>
    </source>
</evidence>
<dbReference type="CDD" id="cd00641">
    <property type="entry name" value="GTP_cyclohydro2"/>
    <property type="match status" value="1"/>
</dbReference>
<dbReference type="AlphaFoldDB" id="A0A1R1PLR7"/>
<evidence type="ECO:0000256" key="8">
    <source>
        <dbReference type="ARBA" id="ARBA00049295"/>
    </source>
</evidence>
<dbReference type="GO" id="GO:0003935">
    <property type="term" value="F:GTP cyclohydrolase II activity"/>
    <property type="evidence" value="ECO:0007669"/>
    <property type="project" value="UniProtKB-EC"/>
</dbReference>
<keyword evidence="5" id="KW-0547">Nucleotide-binding</keyword>
<dbReference type="EMBL" id="LSSK01000791">
    <property type="protein sequence ID" value="OMH81904.1"/>
    <property type="molecule type" value="Genomic_DNA"/>
</dbReference>
<evidence type="ECO:0000313" key="12">
    <source>
        <dbReference type="Proteomes" id="UP000188320"/>
    </source>
</evidence>
<dbReference type="Gene3D" id="3.40.50.10990">
    <property type="entry name" value="GTP cyclohydrolase II"/>
    <property type="match status" value="1"/>
</dbReference>
<protein>
    <recommendedName>
        <fullName evidence="3">GTP cyclohydrolase II</fullName>
        <ecNumber evidence="3">3.5.4.25</ecNumber>
    </recommendedName>
</protein>
<comment type="catalytic activity">
    <reaction evidence="8">
        <text>GTP + 4 H2O = 2,5-diamino-6-hydroxy-4-(5-phosphoribosylamino)-pyrimidine + formate + 2 phosphate + 3 H(+)</text>
        <dbReference type="Rhea" id="RHEA:23704"/>
        <dbReference type="ChEBI" id="CHEBI:15377"/>
        <dbReference type="ChEBI" id="CHEBI:15378"/>
        <dbReference type="ChEBI" id="CHEBI:15740"/>
        <dbReference type="ChEBI" id="CHEBI:37565"/>
        <dbReference type="ChEBI" id="CHEBI:43474"/>
        <dbReference type="ChEBI" id="CHEBI:58614"/>
        <dbReference type="EC" id="3.5.4.25"/>
    </reaction>
</comment>
<feature type="compositionally biased region" description="Basic and acidic residues" evidence="9">
    <location>
        <begin position="123"/>
        <end position="133"/>
    </location>
</feature>
<evidence type="ECO:0000256" key="6">
    <source>
        <dbReference type="ARBA" id="ARBA00022801"/>
    </source>
</evidence>
<comment type="caution">
    <text evidence="11">The sequence shown here is derived from an EMBL/GenBank/DDBJ whole genome shotgun (WGS) entry which is preliminary data.</text>
</comment>
<keyword evidence="4" id="KW-0686">Riboflavin biosynthesis</keyword>
<gene>
    <name evidence="11" type="ORF">AX774_g4632</name>
</gene>
<feature type="compositionally biased region" description="Basic and acidic residues" evidence="9">
    <location>
        <begin position="24"/>
        <end position="33"/>
    </location>
</feature>
<feature type="domain" description="GTP cyclohydrolase II" evidence="10">
    <location>
        <begin position="79"/>
        <end position="271"/>
    </location>
</feature>
<keyword evidence="6 11" id="KW-0378">Hydrolase</keyword>
<evidence type="ECO:0000256" key="9">
    <source>
        <dbReference type="SAM" id="MobiDB-lite"/>
    </source>
</evidence>
<dbReference type="EC" id="3.5.4.25" evidence="3"/>
<dbReference type="SUPFAM" id="SSF142695">
    <property type="entry name" value="RibA-like"/>
    <property type="match status" value="1"/>
</dbReference>
<dbReference type="GO" id="GO:0009231">
    <property type="term" value="P:riboflavin biosynthetic process"/>
    <property type="evidence" value="ECO:0007669"/>
    <property type="project" value="UniProtKB-KW"/>
</dbReference>
<dbReference type="PANTHER" id="PTHR21327:SF29">
    <property type="entry name" value="GTP CYCLOHYDROLASE-2"/>
    <property type="match status" value="1"/>
</dbReference>
<comment type="similarity">
    <text evidence="2">Belongs to the GTP cyclohydrolase II family.</text>
</comment>
<evidence type="ECO:0000256" key="5">
    <source>
        <dbReference type="ARBA" id="ARBA00022741"/>
    </source>
</evidence>